<name>A0ABV5TXW9_9ACTN</name>
<keyword evidence="2" id="KW-1185">Reference proteome</keyword>
<reference evidence="1 2" key="1">
    <citation type="submission" date="2024-09" db="EMBL/GenBank/DDBJ databases">
        <authorList>
            <person name="Sun Q."/>
            <person name="Mori K."/>
        </authorList>
    </citation>
    <scope>NUCLEOTIDE SEQUENCE [LARGE SCALE GENOMIC DNA]</scope>
    <source>
        <strain evidence="1 2">JCM 3028</strain>
    </source>
</reference>
<evidence type="ECO:0000313" key="2">
    <source>
        <dbReference type="Proteomes" id="UP001589610"/>
    </source>
</evidence>
<evidence type="ECO:0000313" key="1">
    <source>
        <dbReference type="EMBL" id="MFB9682443.1"/>
    </source>
</evidence>
<evidence type="ECO:0008006" key="3">
    <source>
        <dbReference type="Google" id="ProtNLM"/>
    </source>
</evidence>
<comment type="caution">
    <text evidence="1">The sequence shown here is derived from an EMBL/GenBank/DDBJ whole genome shotgun (WGS) entry which is preliminary data.</text>
</comment>
<dbReference type="Proteomes" id="UP001589610">
    <property type="component" value="Unassembled WGS sequence"/>
</dbReference>
<dbReference type="EMBL" id="JBHMBS010000069">
    <property type="protein sequence ID" value="MFB9682443.1"/>
    <property type="molecule type" value="Genomic_DNA"/>
</dbReference>
<dbReference type="RefSeq" id="WP_386164087.1">
    <property type="nucleotide sequence ID" value="NZ_JBHMBS010000069.1"/>
</dbReference>
<proteinExistence type="predicted"/>
<sequence>MVAAPAAQCRFVASTLGFGAASRGAASMVINHIIDDPTTIMDLPRPAPY</sequence>
<gene>
    <name evidence="1" type="ORF">ACFFRH_43865</name>
</gene>
<accession>A0ABV5TXW9</accession>
<organism evidence="1 2">
    <name type="scientific">Streptosporangium vulgare</name>
    <dbReference type="NCBI Taxonomy" id="46190"/>
    <lineage>
        <taxon>Bacteria</taxon>
        <taxon>Bacillati</taxon>
        <taxon>Actinomycetota</taxon>
        <taxon>Actinomycetes</taxon>
        <taxon>Streptosporangiales</taxon>
        <taxon>Streptosporangiaceae</taxon>
        <taxon>Streptosporangium</taxon>
    </lineage>
</organism>
<protein>
    <recommendedName>
        <fullName evidence="3">FAD dependent oxidoreductase domain-containing protein</fullName>
    </recommendedName>
</protein>